<reference evidence="2" key="1">
    <citation type="submission" date="2015-11" db="EMBL/GenBank/DDBJ databases">
        <authorList>
            <person name="Kumar R."/>
            <person name="Singh D."/>
            <person name="Swarnkar M.K."/>
            <person name="Singh A.K."/>
            <person name="Kumar S."/>
        </authorList>
    </citation>
    <scope>NUCLEOTIDE SEQUENCE [LARGE SCALE GENOMIC DNA]</scope>
    <source>
        <strain evidence="2">ERGS4:06</strain>
    </source>
</reference>
<proteinExistence type="predicted"/>
<sequence length="139" mass="15043">MSEADAGTIAKVAGSLGFKDGDLIQELGYDDDVDFDLRDSIETLIGSEMFDEQDHDVVDSVLFWWRDGDGDLVDALVDSLTTLDEGGVVWIMTPKQGRDGYVPPSDIQEAAPTAGLHVTTTAGVSTDWAAARLVPRKRQ</sequence>
<accession>A0A0S2LYN2</accession>
<gene>
    <name evidence="1" type="ORF">AS189_08825</name>
</gene>
<dbReference type="RefSeq" id="WP_062287646.1">
    <property type="nucleotide sequence ID" value="NZ_CP013200.1"/>
</dbReference>
<evidence type="ECO:0000313" key="2">
    <source>
        <dbReference type="Proteomes" id="UP000059574"/>
    </source>
</evidence>
<dbReference type="EMBL" id="CP013200">
    <property type="protein sequence ID" value="ALO66573.1"/>
    <property type="molecule type" value="Genomic_DNA"/>
</dbReference>
<evidence type="ECO:0008006" key="3">
    <source>
        <dbReference type="Google" id="ProtNLM"/>
    </source>
</evidence>
<dbReference type="InterPro" id="IPR021412">
    <property type="entry name" value="DUF3052"/>
</dbReference>
<dbReference type="Proteomes" id="UP000059574">
    <property type="component" value="Chromosome"/>
</dbReference>
<reference evidence="1 2" key="2">
    <citation type="journal article" date="2016" name="J. Biotechnol.">
        <title>Complete genome sequence of Arthrobacter alpinus ERGS4:06, a yellow pigmented bacterium tolerant to cold and radiations isolated from Sikkim Himalaya.</title>
        <authorList>
            <person name="Kumar R."/>
            <person name="Singh D."/>
            <person name="Swarnkar M.K."/>
            <person name="Singh A.K."/>
            <person name="Kumar S."/>
        </authorList>
    </citation>
    <scope>NUCLEOTIDE SEQUENCE [LARGE SCALE GENOMIC DNA]</scope>
    <source>
        <strain evidence="1 2">ERGS4:06</strain>
    </source>
</reference>
<organism evidence="1 2">
    <name type="scientific">Arthrobacter alpinus</name>
    <dbReference type="NCBI Taxonomy" id="656366"/>
    <lineage>
        <taxon>Bacteria</taxon>
        <taxon>Bacillati</taxon>
        <taxon>Actinomycetota</taxon>
        <taxon>Actinomycetes</taxon>
        <taxon>Micrococcales</taxon>
        <taxon>Micrococcaceae</taxon>
        <taxon>Arthrobacter</taxon>
    </lineage>
</organism>
<dbReference type="AlphaFoldDB" id="A0A0S2LYN2"/>
<name>A0A0S2LYN2_9MICC</name>
<dbReference type="OrthoDB" id="5185945at2"/>
<evidence type="ECO:0000313" key="1">
    <source>
        <dbReference type="EMBL" id="ALO66573.1"/>
    </source>
</evidence>
<dbReference type="Pfam" id="PF11253">
    <property type="entry name" value="DUF3052"/>
    <property type="match status" value="1"/>
</dbReference>
<protein>
    <recommendedName>
        <fullName evidence="3">DUF3052 domain-containing protein</fullName>
    </recommendedName>
</protein>